<dbReference type="EMBL" id="GL636491">
    <property type="protein sequence ID" value="EFW18683.1"/>
    <property type="molecule type" value="Genomic_DNA"/>
</dbReference>
<reference evidence="2" key="2">
    <citation type="submission" date="2010-03" db="EMBL/GenBank/DDBJ databases">
        <title>The genome sequence of Coccidioides posadasii strain Silveira.</title>
        <authorList>
            <consortium name="The Broad Institute Genome Sequencing Center for Infectious Disease"/>
            <person name="Neafsey D."/>
            <person name="Orbach M."/>
            <person name="Henn M.R."/>
            <person name="Cole G.T."/>
            <person name="Galgiani J."/>
            <person name="Gardner M.J."/>
            <person name="Kirkland T.N."/>
            <person name="Taylor J.W."/>
            <person name="Young S.K."/>
            <person name="Zeng Q."/>
            <person name="Koehrsen M."/>
            <person name="Alvarado L."/>
            <person name="Berlin A."/>
            <person name="Borenstein D."/>
            <person name="Chapman S.B."/>
            <person name="Chen Z."/>
            <person name="Engels R."/>
            <person name="Freedman E."/>
            <person name="Gellesch M."/>
            <person name="Goldberg J."/>
            <person name="Griggs A."/>
            <person name="Gujja S."/>
            <person name="Heilman E."/>
            <person name="Heiman D."/>
            <person name="Howarth C."/>
            <person name="Jen D."/>
            <person name="Larson L."/>
            <person name="Mehta T."/>
            <person name="Neiman D."/>
            <person name="Park D."/>
            <person name="Pearson M."/>
            <person name="Richards J."/>
            <person name="Roberts A."/>
            <person name="Saif S."/>
            <person name="Shea T."/>
            <person name="Shenoy N."/>
            <person name="Sisk P."/>
            <person name="Stolte C."/>
            <person name="Sykes S."/>
            <person name="Walk T."/>
            <person name="White J."/>
            <person name="Yandava C."/>
            <person name="Haas B."/>
            <person name="Nusbaum C."/>
            <person name="Birren B."/>
        </authorList>
    </citation>
    <scope>NUCLEOTIDE SEQUENCE [LARGE SCALE GENOMIC DNA]</scope>
    <source>
        <strain evidence="2">RMSCC 757 / Silveira</strain>
    </source>
</reference>
<proteinExistence type="predicted"/>
<name>E9D3P0_COCPS</name>
<dbReference type="Proteomes" id="UP000002497">
    <property type="component" value="Unassembled WGS sequence"/>
</dbReference>
<protein>
    <submittedName>
        <fullName evidence="1">Uncharacterized protein</fullName>
    </submittedName>
</protein>
<evidence type="ECO:0000313" key="2">
    <source>
        <dbReference type="Proteomes" id="UP000002497"/>
    </source>
</evidence>
<accession>E9D3P0</accession>
<evidence type="ECO:0000313" key="1">
    <source>
        <dbReference type="EMBL" id="EFW18683.1"/>
    </source>
</evidence>
<dbReference type="AlphaFoldDB" id="E9D3P0"/>
<reference evidence="2" key="1">
    <citation type="journal article" date="2010" name="Genome Res.">
        <title>Population genomic sequencing of Coccidioides fungi reveals recent hybridization and transposon control.</title>
        <authorList>
            <person name="Neafsey D.E."/>
            <person name="Barker B.M."/>
            <person name="Sharpton T.J."/>
            <person name="Stajich J.E."/>
            <person name="Park D.J."/>
            <person name="Whiston E."/>
            <person name="Hung C.-Y."/>
            <person name="McMahan C."/>
            <person name="White J."/>
            <person name="Sykes S."/>
            <person name="Heiman D."/>
            <person name="Young S."/>
            <person name="Zeng Q."/>
            <person name="Abouelleil A."/>
            <person name="Aftuck L."/>
            <person name="Bessette D."/>
            <person name="Brown A."/>
            <person name="FitzGerald M."/>
            <person name="Lui A."/>
            <person name="Macdonald J.P."/>
            <person name="Priest M."/>
            <person name="Orbach M.J."/>
            <person name="Galgiani J.N."/>
            <person name="Kirkland T.N."/>
            <person name="Cole G.T."/>
            <person name="Birren B.W."/>
            <person name="Henn M.R."/>
            <person name="Taylor J.W."/>
            <person name="Rounsley S.D."/>
        </authorList>
    </citation>
    <scope>NUCLEOTIDE SEQUENCE [LARGE SCALE GENOMIC DNA]</scope>
    <source>
        <strain evidence="2">RMSCC 757 / Silveira</strain>
    </source>
</reference>
<keyword evidence="2" id="KW-1185">Reference proteome</keyword>
<dbReference type="VEuPathDB" id="FungiDB:CPSG_04229"/>
<dbReference type="HOGENOM" id="CLU_2263514_0_0_1"/>
<gene>
    <name evidence="1" type="ORF">CPSG_04229</name>
</gene>
<organism evidence="2">
    <name type="scientific">Coccidioides posadasii (strain RMSCC 757 / Silveira)</name>
    <name type="common">Valley fever fungus</name>
    <dbReference type="NCBI Taxonomy" id="443226"/>
    <lineage>
        <taxon>Eukaryota</taxon>
        <taxon>Fungi</taxon>
        <taxon>Dikarya</taxon>
        <taxon>Ascomycota</taxon>
        <taxon>Pezizomycotina</taxon>
        <taxon>Eurotiomycetes</taxon>
        <taxon>Eurotiomycetidae</taxon>
        <taxon>Onygenales</taxon>
        <taxon>Onygenaceae</taxon>
        <taxon>Coccidioides</taxon>
    </lineage>
</organism>
<dbReference type="PANTHER" id="PTHR37844:SF2">
    <property type="entry name" value="SER_THR PROTEIN PHOSPHATASE SUPERFAMILY (AFU_ORTHOLOGUE AFUA_1G14840)"/>
    <property type="match status" value="1"/>
</dbReference>
<sequence>MSDLHLEVGQHYKTFIIPRAAPYLVLAGDIGCLRNYAGRVTIIGCTLWSYIPKEYQLWVRMKVADFSRINDWTVENHNTEHLQDVQWLQQEIHNIFLKKIGVT</sequence>
<dbReference type="PANTHER" id="PTHR37844">
    <property type="entry name" value="SER/THR PROTEIN PHOSPHATASE SUPERFAMILY (AFU_ORTHOLOGUE AFUA_1G14840)"/>
    <property type="match status" value="1"/>
</dbReference>